<feature type="transmembrane region" description="Helical" evidence="5">
    <location>
        <begin position="86"/>
        <end position="106"/>
    </location>
</feature>
<keyword evidence="2 5" id="KW-0812">Transmembrane</keyword>
<feature type="transmembrane region" description="Helical" evidence="5">
    <location>
        <begin position="49"/>
        <end position="74"/>
    </location>
</feature>
<feature type="transmembrane region" description="Helical" evidence="5">
    <location>
        <begin position="286"/>
        <end position="308"/>
    </location>
</feature>
<dbReference type="EMBL" id="LK028576">
    <property type="protein sequence ID" value="CDS15833.1"/>
    <property type="molecule type" value="Genomic_DNA"/>
</dbReference>
<dbReference type="PROSITE" id="PS50262">
    <property type="entry name" value="G_PROTEIN_RECEP_F1_2"/>
    <property type="match status" value="1"/>
</dbReference>
<dbReference type="CDD" id="cd14978">
    <property type="entry name" value="7tmA_FMRFamide_R-like"/>
    <property type="match status" value="1"/>
</dbReference>
<organism evidence="7">
    <name type="scientific">Echinococcus granulosus</name>
    <name type="common">Hydatid tapeworm</name>
    <dbReference type="NCBI Taxonomy" id="6210"/>
    <lineage>
        <taxon>Eukaryota</taxon>
        <taxon>Metazoa</taxon>
        <taxon>Spiralia</taxon>
        <taxon>Lophotrochozoa</taxon>
        <taxon>Platyhelminthes</taxon>
        <taxon>Cestoda</taxon>
        <taxon>Eucestoda</taxon>
        <taxon>Cyclophyllidea</taxon>
        <taxon>Taeniidae</taxon>
        <taxon>Echinococcus</taxon>
        <taxon>Echinococcus granulosus group</taxon>
    </lineage>
</organism>
<dbReference type="InterPro" id="IPR000276">
    <property type="entry name" value="GPCR_Rhodpsn"/>
</dbReference>
<keyword evidence="7" id="KW-0675">Receptor</keyword>
<sequence>MLQSPAIETNLSVDLVDFQKLEIPEANGSLVLNVDFLSSQHHRDLIGHYLMGIATLTISCIGLVGNVLSIGILTSKYMRGTTTNQYLIALAASDSMMLFFAILVAIRDARRPKYGVPVWQLWDDASFVPHLYPICHAFALLFQVCSNWLTAAFTADRYLMICYPFIAKRWCTLRLSKLVIAAVWVASFCYTLPRFYEYVYFTPLPHPAVRDSRLHLPNHWYQLSAMGDSKAFRFGYHLWAWCILVIGLPSLFIAVLNIFLVREINRSIKRMRFEQGIKTRRHETDVMLIGVIVIFFVCQIPSSVSHVMWGIRGYRQEASVPWLILNEVGNLFVILNASINIIPYYLFGKRFRTLFVIIYFGWMKRCADVRQSVTSLNHLLTPTLNRRPRQPSASSPLTPLAVATASGQGRSLPLHYCQPG</sequence>
<proteinExistence type="predicted"/>
<reference evidence="7" key="2">
    <citation type="submission" date="2014-06" db="EMBL/GenBank/DDBJ databases">
        <authorList>
            <person name="Aslett M."/>
        </authorList>
    </citation>
    <scope>NUCLEOTIDE SEQUENCE</scope>
</reference>
<dbReference type="Gene3D" id="1.20.1070.10">
    <property type="entry name" value="Rhodopsin 7-helix transmembrane proteins"/>
    <property type="match status" value="1"/>
</dbReference>
<dbReference type="PANTHER" id="PTHR46641:SF2">
    <property type="entry name" value="FMRFAMIDE RECEPTOR"/>
    <property type="match status" value="1"/>
</dbReference>
<dbReference type="WBParaSite" id="EgrG_000824200">
    <property type="protein sequence ID" value="EgrG_000824200"/>
    <property type="gene ID" value="EgrG_000824200"/>
</dbReference>
<accession>A0A068WBR4</accession>
<protein>
    <submittedName>
        <fullName evidence="7 9">G protein coupled receptor</fullName>
    </submittedName>
</protein>
<dbReference type="SUPFAM" id="SSF81321">
    <property type="entry name" value="Family A G protein-coupled receptor-like"/>
    <property type="match status" value="1"/>
</dbReference>
<reference evidence="9" key="3">
    <citation type="submission" date="2020-10" db="UniProtKB">
        <authorList>
            <consortium name="WormBaseParasite"/>
        </authorList>
    </citation>
    <scope>IDENTIFICATION</scope>
</reference>
<name>A0A068WBR4_ECHGR</name>
<evidence type="ECO:0000256" key="4">
    <source>
        <dbReference type="ARBA" id="ARBA00023136"/>
    </source>
</evidence>
<evidence type="ECO:0000256" key="5">
    <source>
        <dbReference type="SAM" id="Phobius"/>
    </source>
</evidence>
<reference evidence="7 8" key="1">
    <citation type="journal article" date="2013" name="Nature">
        <title>The genomes of four tapeworm species reveal adaptations to parasitism.</title>
        <authorList>
            <person name="Tsai I.J."/>
            <person name="Zarowiecki M."/>
            <person name="Holroyd N."/>
            <person name="Garciarrubio A."/>
            <person name="Sanchez-Flores A."/>
            <person name="Brooks K.L."/>
            <person name="Tracey A."/>
            <person name="Bobes R.J."/>
            <person name="Fragoso G."/>
            <person name="Sciutto E."/>
            <person name="Aslett M."/>
            <person name="Beasley H."/>
            <person name="Bennett H.M."/>
            <person name="Cai J."/>
            <person name="Camicia F."/>
            <person name="Clark R."/>
            <person name="Cucher M."/>
            <person name="De Silva N."/>
            <person name="Day T.A."/>
            <person name="Deplazes P."/>
            <person name="Estrada K."/>
            <person name="Fernandez C."/>
            <person name="Holland P.W."/>
            <person name="Hou J."/>
            <person name="Hu S."/>
            <person name="Huckvale T."/>
            <person name="Hung S.S."/>
            <person name="Kamenetzky L."/>
            <person name="Keane J.A."/>
            <person name="Kiss F."/>
            <person name="Koziol U."/>
            <person name="Lambert O."/>
            <person name="Liu K."/>
            <person name="Luo X."/>
            <person name="Luo Y."/>
            <person name="Macchiaroli N."/>
            <person name="Nichol S."/>
            <person name="Paps J."/>
            <person name="Parkinson J."/>
            <person name="Pouchkina-Stantcheva N."/>
            <person name="Riddiford N."/>
            <person name="Rosenzvit M."/>
            <person name="Salinas G."/>
            <person name="Wasmuth J.D."/>
            <person name="Zamanian M."/>
            <person name="Zheng Y."/>
            <person name="Cai X."/>
            <person name="Soberon X."/>
            <person name="Olson P.D."/>
            <person name="Laclette J.P."/>
            <person name="Brehm K."/>
            <person name="Berriman M."/>
            <person name="Garciarrubio A."/>
            <person name="Bobes R.J."/>
            <person name="Fragoso G."/>
            <person name="Sanchez-Flores A."/>
            <person name="Estrada K."/>
            <person name="Cevallos M.A."/>
            <person name="Morett E."/>
            <person name="Gonzalez V."/>
            <person name="Portillo T."/>
            <person name="Ochoa-Leyva A."/>
            <person name="Jose M.V."/>
            <person name="Sciutto E."/>
            <person name="Landa A."/>
            <person name="Jimenez L."/>
            <person name="Valdes V."/>
            <person name="Carrero J.C."/>
            <person name="Larralde C."/>
            <person name="Morales-Montor J."/>
            <person name="Limon-Lason J."/>
            <person name="Soberon X."/>
            <person name="Laclette J.P."/>
        </authorList>
    </citation>
    <scope>NUCLEOTIDE SEQUENCE [LARGE SCALE GENOMIC DNA]</scope>
</reference>
<evidence type="ECO:0000256" key="2">
    <source>
        <dbReference type="ARBA" id="ARBA00022692"/>
    </source>
</evidence>
<feature type="domain" description="G-protein coupled receptors family 1 profile" evidence="6">
    <location>
        <begin position="65"/>
        <end position="344"/>
    </location>
</feature>
<dbReference type="GO" id="GO:0016020">
    <property type="term" value="C:membrane"/>
    <property type="evidence" value="ECO:0007669"/>
    <property type="project" value="UniProtKB-SubCell"/>
</dbReference>
<comment type="subcellular location">
    <subcellularLocation>
        <location evidence="1">Membrane</location>
    </subcellularLocation>
</comment>
<evidence type="ECO:0000313" key="7">
    <source>
        <dbReference type="EMBL" id="CDS15833.1"/>
    </source>
</evidence>
<feature type="transmembrane region" description="Helical" evidence="5">
    <location>
        <begin position="175"/>
        <end position="196"/>
    </location>
</feature>
<keyword evidence="3 5" id="KW-1133">Transmembrane helix</keyword>
<dbReference type="PANTHER" id="PTHR46641">
    <property type="entry name" value="FMRFAMIDE RECEPTOR-RELATED"/>
    <property type="match status" value="1"/>
</dbReference>
<evidence type="ECO:0000313" key="9">
    <source>
        <dbReference type="WBParaSite" id="EgrG_000824200"/>
    </source>
</evidence>
<dbReference type="OrthoDB" id="10011262at2759"/>
<dbReference type="AlphaFoldDB" id="A0A068WBR4"/>
<keyword evidence="4 5" id="KW-0472">Membrane</keyword>
<dbReference type="GO" id="GO:0004930">
    <property type="term" value="F:G protein-coupled receptor activity"/>
    <property type="evidence" value="ECO:0007669"/>
    <property type="project" value="InterPro"/>
</dbReference>
<evidence type="ECO:0000256" key="1">
    <source>
        <dbReference type="ARBA" id="ARBA00004370"/>
    </source>
</evidence>
<dbReference type="PRINTS" id="PR00237">
    <property type="entry name" value="GPCRRHODOPSN"/>
</dbReference>
<dbReference type="Proteomes" id="UP000492820">
    <property type="component" value="Unassembled WGS sequence"/>
</dbReference>
<feature type="transmembrane region" description="Helical" evidence="5">
    <location>
        <begin position="238"/>
        <end position="261"/>
    </location>
</feature>
<evidence type="ECO:0000259" key="6">
    <source>
        <dbReference type="PROSITE" id="PS50262"/>
    </source>
</evidence>
<dbReference type="InterPro" id="IPR017452">
    <property type="entry name" value="GPCR_Rhodpsn_7TM"/>
</dbReference>
<feature type="transmembrane region" description="Helical" evidence="5">
    <location>
        <begin position="131"/>
        <end position="154"/>
    </location>
</feature>
<dbReference type="InterPro" id="IPR052954">
    <property type="entry name" value="GPCR-Ligand_Int"/>
</dbReference>
<feature type="transmembrane region" description="Helical" evidence="5">
    <location>
        <begin position="328"/>
        <end position="347"/>
    </location>
</feature>
<evidence type="ECO:0000256" key="3">
    <source>
        <dbReference type="ARBA" id="ARBA00022989"/>
    </source>
</evidence>
<evidence type="ECO:0000313" key="8">
    <source>
        <dbReference type="Proteomes" id="UP000492820"/>
    </source>
</evidence>
<dbReference type="Pfam" id="PF00001">
    <property type="entry name" value="7tm_1"/>
    <property type="match status" value="1"/>
</dbReference>
<gene>
    <name evidence="7" type="ORF">EgrG_000824200</name>
</gene>